<dbReference type="PANTHER" id="PTHR30537">
    <property type="entry name" value="HTH-TYPE TRANSCRIPTIONAL REGULATOR"/>
    <property type="match status" value="1"/>
</dbReference>
<dbReference type="PROSITE" id="PS50931">
    <property type="entry name" value="HTH_LYSR"/>
    <property type="match status" value="1"/>
</dbReference>
<dbReference type="Gene3D" id="1.10.10.10">
    <property type="entry name" value="Winged helix-like DNA-binding domain superfamily/Winged helix DNA-binding domain"/>
    <property type="match status" value="1"/>
</dbReference>
<dbReference type="GO" id="GO:0003700">
    <property type="term" value="F:DNA-binding transcription factor activity"/>
    <property type="evidence" value="ECO:0007669"/>
    <property type="project" value="InterPro"/>
</dbReference>
<comment type="caution">
    <text evidence="6">The sequence shown here is derived from an EMBL/GenBank/DDBJ whole genome shotgun (WGS) entry which is preliminary data.</text>
</comment>
<accession>A0A318KJP2</accession>
<dbReference type="OrthoDB" id="9178040at2"/>
<dbReference type="Gene3D" id="3.40.190.290">
    <property type="match status" value="1"/>
</dbReference>
<dbReference type="FunFam" id="1.10.10.10:FF:000001">
    <property type="entry name" value="LysR family transcriptional regulator"/>
    <property type="match status" value="1"/>
</dbReference>
<dbReference type="EMBL" id="QJKI01000013">
    <property type="protein sequence ID" value="PXX77999.1"/>
    <property type="molecule type" value="Genomic_DNA"/>
</dbReference>
<evidence type="ECO:0000313" key="7">
    <source>
        <dbReference type="Proteomes" id="UP000247555"/>
    </source>
</evidence>
<proteinExistence type="inferred from homology"/>
<dbReference type="RefSeq" id="WP_110391085.1">
    <property type="nucleotide sequence ID" value="NZ_QJKI01000013.1"/>
</dbReference>
<evidence type="ECO:0000259" key="5">
    <source>
        <dbReference type="PROSITE" id="PS50931"/>
    </source>
</evidence>
<protein>
    <submittedName>
        <fullName evidence="6">LysR family transcriptional regulator</fullName>
    </submittedName>
</protein>
<dbReference type="InterPro" id="IPR005119">
    <property type="entry name" value="LysR_subst-bd"/>
</dbReference>
<dbReference type="PANTHER" id="PTHR30537:SF21">
    <property type="entry name" value="HTH-TYPE TRANSCRIPTIONAL REGULATOR SINR-RELATED"/>
    <property type="match status" value="1"/>
</dbReference>
<name>A0A318KJP2_9NEIS</name>
<evidence type="ECO:0000256" key="1">
    <source>
        <dbReference type="ARBA" id="ARBA00009437"/>
    </source>
</evidence>
<dbReference type="FunFam" id="3.40.190.290:FF:000001">
    <property type="entry name" value="Transcriptional regulator, LysR family"/>
    <property type="match status" value="1"/>
</dbReference>
<dbReference type="InterPro" id="IPR058163">
    <property type="entry name" value="LysR-type_TF_proteobact-type"/>
</dbReference>
<dbReference type="InterPro" id="IPR000847">
    <property type="entry name" value="LysR_HTH_N"/>
</dbReference>
<gene>
    <name evidence="6" type="ORF">DFR34_1138</name>
</gene>
<dbReference type="GO" id="GO:0006351">
    <property type="term" value="P:DNA-templated transcription"/>
    <property type="evidence" value="ECO:0007669"/>
    <property type="project" value="TreeGrafter"/>
</dbReference>
<dbReference type="CDD" id="cd08422">
    <property type="entry name" value="PBP2_CrgA_like"/>
    <property type="match status" value="1"/>
</dbReference>
<dbReference type="SUPFAM" id="SSF53850">
    <property type="entry name" value="Periplasmic binding protein-like II"/>
    <property type="match status" value="1"/>
</dbReference>
<sequence>MRGLQDLQILVRTAERGSVSAAARELGVSPAVASLAIKRLEDELGCVLCLRSTRSLRLTQHGERFVAHARQMLASYQQALAELHPQAAPLREVLHLSMPSDFGRNLALGWLDDFQRAHPHVQLRLSLSDRLADMYREPVDLAIRFGLPPDSNLVALPLAECRRVLCAAPSYLARHGAPGCPQALAEHNCLCFTVGERLHNRWRFWRDGGEWVQQVAGDRSADDADVVRRWAVAGHGLVYKSQLDLAPDLAAGRLLRVCPEWQGEPAPLYLLCADRRQLSPTVRQLREFLRERCLALLAGRAATDSMADKQG</sequence>
<keyword evidence="4" id="KW-0804">Transcription</keyword>
<dbReference type="GO" id="GO:0043565">
    <property type="term" value="F:sequence-specific DNA binding"/>
    <property type="evidence" value="ECO:0007669"/>
    <property type="project" value="TreeGrafter"/>
</dbReference>
<evidence type="ECO:0000256" key="2">
    <source>
        <dbReference type="ARBA" id="ARBA00023015"/>
    </source>
</evidence>
<reference evidence="6 7" key="1">
    <citation type="submission" date="2018-05" db="EMBL/GenBank/DDBJ databases">
        <title>Genomic Encyclopedia of Type Strains, Phase IV (KMG-IV): sequencing the most valuable type-strain genomes for metagenomic binning, comparative biology and taxonomic classification.</title>
        <authorList>
            <person name="Goeker M."/>
        </authorList>
    </citation>
    <scope>NUCLEOTIDE SEQUENCE [LARGE SCALE GENOMIC DNA]</scope>
    <source>
        <strain evidence="6 7">DSM 29661</strain>
    </source>
</reference>
<dbReference type="SUPFAM" id="SSF46785">
    <property type="entry name" value="Winged helix' DNA-binding domain"/>
    <property type="match status" value="1"/>
</dbReference>
<dbReference type="AlphaFoldDB" id="A0A318KJP2"/>
<keyword evidence="3" id="KW-0238">DNA-binding</keyword>
<dbReference type="InterPro" id="IPR036388">
    <property type="entry name" value="WH-like_DNA-bd_sf"/>
</dbReference>
<keyword evidence="7" id="KW-1185">Reference proteome</keyword>
<comment type="similarity">
    <text evidence="1">Belongs to the LysR transcriptional regulatory family.</text>
</comment>
<evidence type="ECO:0000313" key="6">
    <source>
        <dbReference type="EMBL" id="PXX77999.1"/>
    </source>
</evidence>
<evidence type="ECO:0000256" key="3">
    <source>
        <dbReference type="ARBA" id="ARBA00023125"/>
    </source>
</evidence>
<evidence type="ECO:0000256" key="4">
    <source>
        <dbReference type="ARBA" id="ARBA00023163"/>
    </source>
</evidence>
<keyword evidence="2" id="KW-0805">Transcription regulation</keyword>
<dbReference type="InterPro" id="IPR036390">
    <property type="entry name" value="WH_DNA-bd_sf"/>
</dbReference>
<dbReference type="Proteomes" id="UP000247555">
    <property type="component" value="Unassembled WGS sequence"/>
</dbReference>
<organism evidence="6 7">
    <name type="scientific">Rivihabitans pingtungensis</name>
    <dbReference type="NCBI Taxonomy" id="1054498"/>
    <lineage>
        <taxon>Bacteria</taxon>
        <taxon>Pseudomonadati</taxon>
        <taxon>Pseudomonadota</taxon>
        <taxon>Betaproteobacteria</taxon>
        <taxon>Neisseriales</taxon>
        <taxon>Aquaspirillaceae</taxon>
        <taxon>Rivihabitans</taxon>
    </lineage>
</organism>
<dbReference type="Pfam" id="PF00126">
    <property type="entry name" value="HTH_1"/>
    <property type="match status" value="1"/>
</dbReference>
<dbReference type="Pfam" id="PF03466">
    <property type="entry name" value="LysR_substrate"/>
    <property type="match status" value="1"/>
</dbReference>
<feature type="domain" description="HTH lysR-type" evidence="5">
    <location>
        <begin position="1"/>
        <end position="59"/>
    </location>
</feature>